<feature type="compositionally biased region" description="Basic and acidic residues" evidence="1">
    <location>
        <begin position="59"/>
        <end position="87"/>
    </location>
</feature>
<feature type="region of interest" description="Disordered" evidence="1">
    <location>
        <begin position="34"/>
        <end position="87"/>
    </location>
</feature>
<reference evidence="2" key="1">
    <citation type="journal article" date="2021" name="Proc. Natl. Acad. Sci. U.S.A.">
        <title>A Catalog of Tens of Thousands of Viruses from Human Metagenomes Reveals Hidden Associations with Chronic Diseases.</title>
        <authorList>
            <person name="Tisza M.J."/>
            <person name="Buck C.B."/>
        </authorList>
    </citation>
    <scope>NUCLEOTIDE SEQUENCE</scope>
    <source>
        <strain evidence="2">CttEB8</strain>
    </source>
</reference>
<feature type="compositionally biased region" description="Basic and acidic residues" evidence="1">
    <location>
        <begin position="34"/>
        <end position="50"/>
    </location>
</feature>
<organism evidence="2">
    <name type="scientific">Herelleviridae sp. cttEB8</name>
    <dbReference type="NCBI Taxonomy" id="2825832"/>
    <lineage>
        <taxon>Viruses</taxon>
        <taxon>Duplodnaviria</taxon>
        <taxon>Heunggongvirae</taxon>
        <taxon>Uroviricota</taxon>
        <taxon>Caudoviricetes</taxon>
        <taxon>Herelleviridae</taxon>
    </lineage>
</organism>
<accession>A0A8S5P783</accession>
<evidence type="ECO:0000256" key="1">
    <source>
        <dbReference type="SAM" id="MobiDB-lite"/>
    </source>
</evidence>
<dbReference type="EMBL" id="BK015344">
    <property type="protein sequence ID" value="DAE02305.1"/>
    <property type="molecule type" value="Genomic_DNA"/>
</dbReference>
<proteinExistence type="predicted"/>
<protein>
    <submittedName>
        <fullName evidence="2">Uncharacterized protein</fullName>
    </submittedName>
</protein>
<sequence>MKKEYLDNKIVKSLLDANFSEEYIEKAIANGDIKIEKSEDKAARGDHESETKEEEDIDKLEKEAVKKEEKVKEDEKNTAEDKNAEGEMMKSMESMIMKSVGSIFNPIIERMAESLDNLSAKMDKFGQEAPKFRSEGLDNMSAIQKSMNFEKDDNGKIELNIINQRPMVAKMIEKALTNESDDSIRKSLEADALNYMTNPYAETVGEELARYMYTKNGIKFVK</sequence>
<name>A0A8S5P783_9CAUD</name>
<evidence type="ECO:0000313" key="2">
    <source>
        <dbReference type="EMBL" id="DAE02305.1"/>
    </source>
</evidence>